<evidence type="ECO:0000313" key="2">
    <source>
        <dbReference type="EMBL" id="JAP73725.1"/>
    </source>
</evidence>
<name>A0A131Y5G4_IXORI</name>
<reference evidence="2" key="1">
    <citation type="submission" date="2016-02" db="EMBL/GenBank/DDBJ databases">
        <title>RNAseq analyses of the midgut from blood- or serum-fed Ixodes ricinus ticks.</title>
        <authorList>
            <person name="Perner J."/>
            <person name="Provaznik J."/>
            <person name="Schrenkova J."/>
            <person name="Urbanova V."/>
            <person name="Ribeiro J.M."/>
            <person name="Kopacek P."/>
        </authorList>
    </citation>
    <scope>NUCLEOTIDE SEQUENCE</scope>
    <source>
        <tissue evidence="2">Gut</tissue>
    </source>
</reference>
<feature type="region of interest" description="Disordered" evidence="1">
    <location>
        <begin position="1"/>
        <end position="53"/>
    </location>
</feature>
<dbReference type="EMBL" id="GEFM01002071">
    <property type="protein sequence ID" value="JAP73725.1"/>
    <property type="molecule type" value="mRNA"/>
</dbReference>
<dbReference type="PROSITE" id="PS51257">
    <property type="entry name" value="PROKAR_LIPOPROTEIN"/>
    <property type="match status" value="1"/>
</dbReference>
<dbReference type="AlphaFoldDB" id="A0A131Y5G4"/>
<proteinExistence type="evidence at transcript level"/>
<protein>
    <submittedName>
        <fullName evidence="2">Uncharacterized protein</fullName>
    </submittedName>
</protein>
<feature type="compositionally biased region" description="Basic and acidic residues" evidence="1">
    <location>
        <begin position="71"/>
        <end position="82"/>
    </location>
</feature>
<organism evidence="2">
    <name type="scientific">Ixodes ricinus</name>
    <name type="common">Common tick</name>
    <name type="synonym">Acarus ricinus</name>
    <dbReference type="NCBI Taxonomy" id="34613"/>
    <lineage>
        <taxon>Eukaryota</taxon>
        <taxon>Metazoa</taxon>
        <taxon>Ecdysozoa</taxon>
        <taxon>Arthropoda</taxon>
        <taxon>Chelicerata</taxon>
        <taxon>Arachnida</taxon>
        <taxon>Acari</taxon>
        <taxon>Parasitiformes</taxon>
        <taxon>Ixodida</taxon>
        <taxon>Ixodoidea</taxon>
        <taxon>Ixodidae</taxon>
        <taxon>Ixodinae</taxon>
        <taxon>Ixodes</taxon>
    </lineage>
</organism>
<feature type="compositionally biased region" description="Polar residues" evidence="1">
    <location>
        <begin position="25"/>
        <end position="46"/>
    </location>
</feature>
<evidence type="ECO:0000256" key="1">
    <source>
        <dbReference type="SAM" id="MobiDB-lite"/>
    </source>
</evidence>
<accession>A0A131Y5G4</accession>
<sequence length="173" mass="19099">MEPRTAGTVPPSTVVGSCGGRTSRHTTYSLCGSSDQGSEGTSSKFSNGEPLDEQAIDERIEALLRRQAKPPIEEPERVKPSDFGRLSKNACSEDVTKLLCSIAKIQVDDVPERVPNETDRLVHSVSASLDALFRLQKSAETLRELTESSSTRHEGFMRRLDELDFTLPCYLEN</sequence>
<feature type="region of interest" description="Disordered" evidence="1">
    <location>
        <begin position="66"/>
        <end position="86"/>
    </location>
</feature>